<feature type="signal peptide" evidence="1">
    <location>
        <begin position="1"/>
        <end position="23"/>
    </location>
</feature>
<gene>
    <name evidence="3" type="primary">porV</name>
    <name evidence="3" type="ORF">IAB08_07425</name>
</gene>
<reference evidence="3" key="1">
    <citation type="submission" date="2020-10" db="EMBL/GenBank/DDBJ databases">
        <authorList>
            <person name="Gilroy R."/>
        </authorList>
    </citation>
    <scope>NUCLEOTIDE SEQUENCE</scope>
    <source>
        <strain evidence="3">2889</strain>
    </source>
</reference>
<evidence type="ECO:0000256" key="1">
    <source>
        <dbReference type="SAM" id="SignalP"/>
    </source>
</evidence>
<evidence type="ECO:0000313" key="4">
    <source>
        <dbReference type="Proteomes" id="UP000823612"/>
    </source>
</evidence>
<feature type="chain" id="PRO_5039656582" evidence="1">
    <location>
        <begin position="24"/>
        <end position="402"/>
    </location>
</feature>
<dbReference type="InterPro" id="IPR047799">
    <property type="entry name" value="T9SS_OM_PorV"/>
</dbReference>
<dbReference type="Gene3D" id="2.40.160.60">
    <property type="entry name" value="Outer membrane protein transport protein (OMPP1/FadL/TodX)"/>
    <property type="match status" value="2"/>
</dbReference>
<reference evidence="3" key="2">
    <citation type="journal article" date="2021" name="PeerJ">
        <title>Extensive microbial diversity within the chicken gut microbiome revealed by metagenomics and culture.</title>
        <authorList>
            <person name="Gilroy R."/>
            <person name="Ravi A."/>
            <person name="Getino M."/>
            <person name="Pursley I."/>
            <person name="Horton D.L."/>
            <person name="Alikhan N.F."/>
            <person name="Baker D."/>
            <person name="Gharbi K."/>
            <person name="Hall N."/>
            <person name="Watson M."/>
            <person name="Adriaenssens E.M."/>
            <person name="Foster-Nyarko E."/>
            <person name="Jarju S."/>
            <person name="Secka A."/>
            <person name="Antonio M."/>
            <person name="Oren A."/>
            <person name="Chaudhuri R.R."/>
            <person name="La Ragione R."/>
            <person name="Hildebrand F."/>
            <person name="Pallen M.J."/>
        </authorList>
    </citation>
    <scope>NUCLEOTIDE SEQUENCE</scope>
    <source>
        <strain evidence="3">2889</strain>
    </source>
</reference>
<sequence>MQRRIWILLVAVFALPLCLKAQKNPVTGQELGKMYNTISTAVPFVAMAPDARSAGMGDIGVATPADLNSQHYNAAKYPFMKDDFGFSLTYSPWLVNLVNDMSLAYLSGAYKFKDDRSAIAFSLLYFSMGDVTFTTEYDQVGNTYKPNEFSIDLSYSRKLIDVLSIAVTGRFIYSNLTLGQYVQGEDTRAGLAGAADIGLYYNQDFDLKNAQTGTLMAGLSITNVGNKLSYVSNPTEEDKNFLPATLRLGIGFNWHIDDYNSIGFYGEASKLLVPTPPFYTGDTNTDGSVIIIGNPVDCNVMQGIFRSFSDAPGGFKEEMQEIMWSLGAEWWWRDLLAIRAGYFHESLYKGNRQYFTLGVGLRYKMIGLDFSYLIPTSQVSGSNPLKNTLRIGVNFNFNRKSR</sequence>
<organism evidence="3 4">
    <name type="scientific">Candidatus Pullibacteroides excrementavium</name>
    <dbReference type="NCBI Taxonomy" id="2840905"/>
    <lineage>
        <taxon>Bacteria</taxon>
        <taxon>Pseudomonadati</taxon>
        <taxon>Bacteroidota</taxon>
        <taxon>Bacteroidia</taxon>
        <taxon>Bacteroidales</taxon>
        <taxon>Candidatus Pullibacteroides</taxon>
    </lineage>
</organism>
<name>A0A9D9DSZ6_9BACT</name>
<comment type="caution">
    <text evidence="3">The sequence shown here is derived from an EMBL/GenBank/DDBJ whole genome shotgun (WGS) entry which is preliminary data.</text>
</comment>
<dbReference type="AlphaFoldDB" id="A0A9D9DSZ6"/>
<dbReference type="NCBIfam" id="NF033710">
    <property type="entry name" value="T9SS_OM_PorV"/>
    <property type="match status" value="1"/>
</dbReference>
<evidence type="ECO:0000313" key="3">
    <source>
        <dbReference type="EMBL" id="MBO8433106.1"/>
    </source>
</evidence>
<protein>
    <submittedName>
        <fullName evidence="3">Type IX secretion system outer membrane channel protein PorV</fullName>
    </submittedName>
</protein>
<evidence type="ECO:0000259" key="2">
    <source>
        <dbReference type="Pfam" id="PF19572"/>
    </source>
</evidence>
<proteinExistence type="predicted"/>
<dbReference type="EMBL" id="JADIMZ010000110">
    <property type="protein sequence ID" value="MBO8433106.1"/>
    <property type="molecule type" value="Genomic_DNA"/>
</dbReference>
<accession>A0A9D9DSZ6</accession>
<keyword evidence="1" id="KW-0732">Signal</keyword>
<dbReference type="InterPro" id="IPR045741">
    <property type="entry name" value="PorV"/>
</dbReference>
<feature type="domain" description="Type IX secretion system protein PorV" evidence="2">
    <location>
        <begin position="36"/>
        <end position="277"/>
    </location>
</feature>
<dbReference type="Pfam" id="PF19572">
    <property type="entry name" value="PorV"/>
    <property type="match status" value="1"/>
</dbReference>
<dbReference type="Proteomes" id="UP000823612">
    <property type="component" value="Unassembled WGS sequence"/>
</dbReference>
<dbReference type="NCBIfam" id="NF033709">
    <property type="entry name" value="PorV_fam"/>
    <property type="match status" value="1"/>
</dbReference>